<name>A0ABP9MXR1_9HYPH</name>
<comment type="caution">
    <text evidence="1">The sequence shown here is derived from an EMBL/GenBank/DDBJ whole genome shotgun (WGS) entry which is preliminary data.</text>
</comment>
<accession>A0ABP9MXR1</accession>
<evidence type="ECO:0000313" key="2">
    <source>
        <dbReference type="Proteomes" id="UP001501525"/>
    </source>
</evidence>
<sequence length="105" mass="11900">MGASVTIGQKLPTIVEGIIFEPQAQFSYQRLMLGILSDTENFKANMGNPYQWLLRIGERLMQNKGYAISFYGKFNVINTFDKKSTLQIGKKSFQFTPLELPSKEG</sequence>
<dbReference type="NCBIfam" id="TIGR01414">
    <property type="entry name" value="autotrans_barl"/>
    <property type="match status" value="1"/>
</dbReference>
<evidence type="ECO:0000313" key="1">
    <source>
        <dbReference type="EMBL" id="GAA5102566.1"/>
    </source>
</evidence>
<proteinExistence type="predicted"/>
<protein>
    <submittedName>
        <fullName evidence="1">Uncharacterized protein</fullName>
    </submittedName>
</protein>
<dbReference type="Proteomes" id="UP001501525">
    <property type="component" value="Unassembled WGS sequence"/>
</dbReference>
<dbReference type="Gene3D" id="2.40.128.130">
    <property type="entry name" value="Autotransporter beta-domain"/>
    <property type="match status" value="1"/>
</dbReference>
<reference evidence="2" key="1">
    <citation type="journal article" date="2019" name="Int. J. Syst. Evol. Microbiol.">
        <title>The Global Catalogue of Microorganisms (GCM) 10K type strain sequencing project: providing services to taxonomists for standard genome sequencing and annotation.</title>
        <authorList>
            <consortium name="The Broad Institute Genomics Platform"/>
            <consortium name="The Broad Institute Genome Sequencing Center for Infectious Disease"/>
            <person name="Wu L."/>
            <person name="Ma J."/>
        </authorList>
    </citation>
    <scope>NUCLEOTIDE SEQUENCE [LARGE SCALE GENOMIC DNA]</scope>
    <source>
        <strain evidence="2">JCM 17706</strain>
    </source>
</reference>
<dbReference type="EMBL" id="BAABIY010000096">
    <property type="protein sequence ID" value="GAA5102566.1"/>
    <property type="molecule type" value="Genomic_DNA"/>
</dbReference>
<dbReference type="InterPro" id="IPR036709">
    <property type="entry name" value="Autotransporte_beta_dom_sf"/>
</dbReference>
<dbReference type="InterPro" id="IPR006315">
    <property type="entry name" value="OM_autotransptr_brl_dom"/>
</dbReference>
<dbReference type="SUPFAM" id="SSF103515">
    <property type="entry name" value="Autotransporter"/>
    <property type="match status" value="1"/>
</dbReference>
<organism evidence="1 2">
    <name type="scientific">Bartonella acomydis</name>
    <dbReference type="NCBI Taxonomy" id="686234"/>
    <lineage>
        <taxon>Bacteria</taxon>
        <taxon>Pseudomonadati</taxon>
        <taxon>Pseudomonadota</taxon>
        <taxon>Alphaproteobacteria</taxon>
        <taxon>Hyphomicrobiales</taxon>
        <taxon>Bartonellaceae</taxon>
        <taxon>Bartonella</taxon>
    </lineage>
</organism>
<keyword evidence="2" id="KW-1185">Reference proteome</keyword>
<gene>
    <name evidence="1" type="ORF">GCM10023260_14540</name>
</gene>